<reference evidence="4 5" key="1">
    <citation type="submission" date="2020-10" db="EMBL/GenBank/DDBJ databases">
        <title>Sequencing the genomes of 1000 actinobacteria strains.</title>
        <authorList>
            <person name="Klenk H.-P."/>
        </authorList>
    </citation>
    <scope>NUCLEOTIDE SEQUENCE [LARGE SCALE GENOMIC DNA]</scope>
    <source>
        <strain evidence="4 5">DSM 43748</strain>
    </source>
</reference>
<sequence length="179" mass="19888">MKDPMDSTPAGPVGRPVSGPPLVGALRLPDGSWIRGRGLRRPLPEGPMPDFGLYLGSDRLRRRHESGLRWPHAWIQWPDFLLPRDRDLAVQQIRALHERARTGAAVEVACGGGVGRTGTVVACLAVLAGLDPADAVAWTREHHHHRAIETPWQRRWVLRFPPPLRSDPRDQGADPETSR</sequence>
<evidence type="ECO:0000259" key="3">
    <source>
        <dbReference type="PROSITE" id="PS50056"/>
    </source>
</evidence>
<gene>
    <name evidence="4" type="ORF">H4W81_002642</name>
</gene>
<protein>
    <recommendedName>
        <fullName evidence="3">Tyrosine specific protein phosphatases domain-containing protein</fullName>
    </recommendedName>
</protein>
<keyword evidence="5" id="KW-1185">Reference proteome</keyword>
<evidence type="ECO:0000256" key="2">
    <source>
        <dbReference type="SAM" id="MobiDB-lite"/>
    </source>
</evidence>
<dbReference type="Proteomes" id="UP000661607">
    <property type="component" value="Unassembled WGS sequence"/>
</dbReference>
<dbReference type="Pfam" id="PF22784">
    <property type="entry name" value="PTP-SAK"/>
    <property type="match status" value="1"/>
</dbReference>
<feature type="domain" description="Tyrosine specific protein phosphatases" evidence="3">
    <location>
        <begin position="87"/>
        <end position="142"/>
    </location>
</feature>
<organism evidence="4 5">
    <name type="scientific">Nonomuraea africana</name>
    <dbReference type="NCBI Taxonomy" id="46171"/>
    <lineage>
        <taxon>Bacteria</taxon>
        <taxon>Bacillati</taxon>
        <taxon>Actinomycetota</taxon>
        <taxon>Actinomycetes</taxon>
        <taxon>Streptosporangiales</taxon>
        <taxon>Streptosporangiaceae</taxon>
        <taxon>Nonomuraea</taxon>
    </lineage>
</organism>
<evidence type="ECO:0000313" key="4">
    <source>
        <dbReference type="EMBL" id="MBE1559863.1"/>
    </source>
</evidence>
<keyword evidence="1" id="KW-0378">Hydrolase</keyword>
<evidence type="ECO:0000256" key="1">
    <source>
        <dbReference type="ARBA" id="ARBA00022801"/>
    </source>
</evidence>
<dbReference type="InterPro" id="IPR000387">
    <property type="entry name" value="Tyr_Pase_dom"/>
</dbReference>
<dbReference type="EMBL" id="JADBEF010000001">
    <property type="protein sequence ID" value="MBE1559863.1"/>
    <property type="molecule type" value="Genomic_DNA"/>
</dbReference>
<dbReference type="InterPro" id="IPR057023">
    <property type="entry name" value="PTP-SAK"/>
</dbReference>
<name>A0ABR9KCY0_9ACTN</name>
<comment type="caution">
    <text evidence="4">The sequence shown here is derived from an EMBL/GenBank/DDBJ whole genome shotgun (WGS) entry which is preliminary data.</text>
</comment>
<dbReference type="RefSeq" id="WP_192775058.1">
    <property type="nucleotide sequence ID" value="NZ_BAAASY010000027.1"/>
</dbReference>
<dbReference type="SUPFAM" id="SSF52799">
    <property type="entry name" value="(Phosphotyrosine protein) phosphatases II"/>
    <property type="match status" value="1"/>
</dbReference>
<dbReference type="InterPro" id="IPR029021">
    <property type="entry name" value="Prot-tyrosine_phosphatase-like"/>
</dbReference>
<dbReference type="Gene3D" id="3.90.190.10">
    <property type="entry name" value="Protein tyrosine phosphatase superfamily"/>
    <property type="match status" value="1"/>
</dbReference>
<proteinExistence type="predicted"/>
<accession>A0ABR9KCY0</accession>
<feature type="region of interest" description="Disordered" evidence="2">
    <location>
        <begin position="1"/>
        <end position="21"/>
    </location>
</feature>
<dbReference type="PROSITE" id="PS50056">
    <property type="entry name" value="TYR_PHOSPHATASE_2"/>
    <property type="match status" value="1"/>
</dbReference>
<evidence type="ECO:0000313" key="5">
    <source>
        <dbReference type="Proteomes" id="UP000661607"/>
    </source>
</evidence>